<evidence type="ECO:0000256" key="3">
    <source>
        <dbReference type="ARBA" id="ARBA00007317"/>
    </source>
</evidence>
<evidence type="ECO:0000313" key="15">
    <source>
        <dbReference type="EnsemblMetazoa" id="GPAI000697-PA"/>
    </source>
</evidence>
<dbReference type="PROSITE" id="PS50968">
    <property type="entry name" value="BIOTINYL_LIPOYL"/>
    <property type="match status" value="1"/>
</dbReference>
<dbReference type="PANTHER" id="PTHR43416:SF5">
    <property type="entry name" value="DIHYDROLIPOYLLYSINE-RESIDUE SUCCINYLTRANSFERASE COMPONENT OF 2-OXOGLUTARATE DEHYDROGENASE COMPLEX, MITOCHONDRIAL"/>
    <property type="match status" value="1"/>
</dbReference>
<dbReference type="SUPFAM" id="SSF52777">
    <property type="entry name" value="CoA-dependent acyltransferases"/>
    <property type="match status" value="1"/>
</dbReference>
<evidence type="ECO:0000256" key="8">
    <source>
        <dbReference type="ARBA" id="ARBA00022823"/>
    </source>
</evidence>
<keyword evidence="8" id="KW-0450">Lipoyl</keyword>
<evidence type="ECO:0000256" key="11">
    <source>
        <dbReference type="ARBA" id="ARBA00031331"/>
    </source>
</evidence>
<evidence type="ECO:0000256" key="1">
    <source>
        <dbReference type="ARBA" id="ARBA00001938"/>
    </source>
</evidence>
<comment type="pathway">
    <text evidence="2">Amino-acid degradation; L-lysine degradation via saccharopine pathway; glutaryl-CoA from L-lysine: step 6/6.</text>
</comment>
<dbReference type="InterPro" id="IPR011053">
    <property type="entry name" value="Single_hybrid_motif"/>
</dbReference>
<dbReference type="PANTHER" id="PTHR43416">
    <property type="entry name" value="DIHYDROLIPOYLLYSINE-RESIDUE SUCCINYLTRANSFERASE COMPONENT OF 2-OXOGLUTARATE DEHYDROGENASE COMPLEX, MITOCHONDRIAL-RELATED"/>
    <property type="match status" value="1"/>
</dbReference>
<sequence length="288" mass="31853">MHIKLTYIGRSEASSTATGYLSVYQNEQNEIIRTALDIAYLKVPDLPESVTDATVSNWKKNLGDFVESGEILVELETDKVVLEVPSPDSGKLVEIYYNNSELVSSRQKLASLDISAINKNLIKEKIKGLKDFPEINATIDGEDIVYRNYFNINIAVSTPKGLVTPVLKYADKMSIIDIETKIKDFAIRGKNNKLSMDDLEGGGFTITNGGIFGSMLSTPIINPPQSAILGIHAIKDRAVVIDKKIVITPMTYLALSYDHRLIDGKEAASFLVTVKNMLENPIRMLLNI</sequence>
<comment type="cofactor">
    <cofactor evidence="1">
        <name>(R)-lipoate</name>
        <dbReference type="ChEBI" id="CHEBI:83088"/>
    </cofactor>
</comment>
<evidence type="ECO:0000256" key="2">
    <source>
        <dbReference type="ARBA" id="ARBA00005145"/>
    </source>
</evidence>
<evidence type="ECO:0000256" key="7">
    <source>
        <dbReference type="ARBA" id="ARBA00022679"/>
    </source>
</evidence>
<dbReference type="InterPro" id="IPR050537">
    <property type="entry name" value="2-oxoacid_dehydrogenase"/>
</dbReference>
<evidence type="ECO:0000259" key="14">
    <source>
        <dbReference type="PROSITE" id="PS50968"/>
    </source>
</evidence>
<keyword evidence="7" id="KW-0808">Transferase</keyword>
<dbReference type="PROSITE" id="PS00189">
    <property type="entry name" value="LIPOYL"/>
    <property type="match status" value="1"/>
</dbReference>
<dbReference type="EC" id="2.3.1.61" evidence="4"/>
<comment type="similarity">
    <text evidence="3">Belongs to the 2-oxoacid dehydrogenase family.</text>
</comment>
<reference evidence="16" key="1">
    <citation type="submission" date="2014-03" db="EMBL/GenBank/DDBJ databases">
        <authorList>
            <person name="Aksoy S."/>
            <person name="Warren W."/>
            <person name="Wilson R.K."/>
        </authorList>
    </citation>
    <scope>NUCLEOTIDE SEQUENCE [LARGE SCALE GENOMIC DNA]</scope>
    <source>
        <strain evidence="16">IAEA</strain>
    </source>
</reference>
<proteinExistence type="inferred from homology"/>
<dbReference type="InterPro" id="IPR042179">
    <property type="entry name" value="KGD_C_sf"/>
</dbReference>
<evidence type="ECO:0000256" key="6">
    <source>
        <dbReference type="ARBA" id="ARBA00022532"/>
    </source>
</evidence>
<protein>
    <recommendedName>
        <fullName evidence="5">Dihydrolipoyllysine-residue succinyltransferase component of 2-oxoglutarate dehydrogenase complex, mitochondrial</fullName>
        <ecNumber evidence="4">2.3.1.61</ecNumber>
    </recommendedName>
    <alternativeName>
        <fullName evidence="12">2-oxoglutarate dehydrogenase complex component E2</fullName>
    </alternativeName>
    <alternativeName>
        <fullName evidence="11">E2K</fullName>
    </alternativeName>
</protein>
<dbReference type="GO" id="GO:0006099">
    <property type="term" value="P:tricarboxylic acid cycle"/>
    <property type="evidence" value="ECO:0007669"/>
    <property type="project" value="UniProtKB-KW"/>
</dbReference>
<dbReference type="InterPro" id="IPR000089">
    <property type="entry name" value="Biotin_lipoyl"/>
</dbReference>
<keyword evidence="6" id="KW-0816">Tricarboxylic acid cycle</keyword>
<dbReference type="STRING" id="7398.A0A1A9Z150"/>
<evidence type="ECO:0000256" key="10">
    <source>
        <dbReference type="ARBA" id="ARBA00023315"/>
    </source>
</evidence>
<dbReference type="VEuPathDB" id="VectorBase:GPAI000697"/>
<dbReference type="GO" id="GO:0004149">
    <property type="term" value="F:dihydrolipoyllysine-residue succinyltransferase activity"/>
    <property type="evidence" value="ECO:0007669"/>
    <property type="project" value="TreeGrafter"/>
</dbReference>
<dbReference type="InterPro" id="IPR001078">
    <property type="entry name" value="2-oxoacid_DH_actylTfrase"/>
</dbReference>
<dbReference type="Pfam" id="PF00198">
    <property type="entry name" value="2-oxoacid_dh"/>
    <property type="match status" value="1"/>
</dbReference>
<evidence type="ECO:0000256" key="5">
    <source>
        <dbReference type="ARBA" id="ARBA00020294"/>
    </source>
</evidence>
<dbReference type="Gene3D" id="3.40.50.11610">
    <property type="entry name" value="Multifunctional 2-oxoglutarate metabolism enzyme, C-terminal domain"/>
    <property type="match status" value="1"/>
</dbReference>
<dbReference type="InterPro" id="IPR003016">
    <property type="entry name" value="2-oxoA_DH_lipoyl-BS"/>
</dbReference>
<dbReference type="Gene3D" id="3.30.559.10">
    <property type="entry name" value="Chloramphenicol acetyltransferase-like domain"/>
    <property type="match status" value="1"/>
</dbReference>
<name>A0A1A9Z150_GLOPL</name>
<dbReference type="Proteomes" id="UP000092445">
    <property type="component" value="Unassembled WGS sequence"/>
</dbReference>
<dbReference type="InterPro" id="IPR023213">
    <property type="entry name" value="CAT-like_dom_sf"/>
</dbReference>
<evidence type="ECO:0000256" key="4">
    <source>
        <dbReference type="ARBA" id="ARBA00012945"/>
    </source>
</evidence>
<evidence type="ECO:0000313" key="16">
    <source>
        <dbReference type="Proteomes" id="UP000092445"/>
    </source>
</evidence>
<dbReference type="GO" id="GO:0005829">
    <property type="term" value="C:cytosol"/>
    <property type="evidence" value="ECO:0007669"/>
    <property type="project" value="TreeGrafter"/>
</dbReference>
<dbReference type="CDD" id="cd06849">
    <property type="entry name" value="lipoyl_domain"/>
    <property type="match status" value="1"/>
</dbReference>
<keyword evidence="10" id="KW-0012">Acyltransferase</keyword>
<comment type="function">
    <text evidence="13">Dihydrolipoamide succinyltransferase (E2) component of the 2-oxoglutarate dehydrogenase complex. The 2-oxoglutarate dehydrogenase complex catalyzes the overall conversion of 2-oxoglutarate to succinyl-CoA and CO(2). The 2-oxoglutarate dehydrogenase complex is mainly active in the mitochondrion. A fraction of the 2-oxoglutarate dehydrogenase complex also localizes in the nucleus and is required for lysine succinylation of histones: associates with KAT2A on chromatin and provides succinyl-CoA to histone succinyltransferase KAT2A.</text>
</comment>
<evidence type="ECO:0000256" key="9">
    <source>
        <dbReference type="ARBA" id="ARBA00022946"/>
    </source>
</evidence>
<dbReference type="EnsemblMetazoa" id="GPAI000697-RA">
    <property type="protein sequence ID" value="GPAI000697-PA"/>
    <property type="gene ID" value="GPAI000697"/>
</dbReference>
<organism evidence="15 16">
    <name type="scientific">Glossina pallidipes</name>
    <name type="common">Tsetse fly</name>
    <dbReference type="NCBI Taxonomy" id="7398"/>
    <lineage>
        <taxon>Eukaryota</taxon>
        <taxon>Metazoa</taxon>
        <taxon>Ecdysozoa</taxon>
        <taxon>Arthropoda</taxon>
        <taxon>Hexapoda</taxon>
        <taxon>Insecta</taxon>
        <taxon>Pterygota</taxon>
        <taxon>Neoptera</taxon>
        <taxon>Endopterygota</taxon>
        <taxon>Diptera</taxon>
        <taxon>Brachycera</taxon>
        <taxon>Muscomorpha</taxon>
        <taxon>Hippoboscoidea</taxon>
        <taxon>Glossinidae</taxon>
        <taxon>Glossina</taxon>
    </lineage>
</organism>
<keyword evidence="9" id="KW-0809">Transit peptide</keyword>
<dbReference type="SUPFAM" id="SSF51230">
    <property type="entry name" value="Single hybrid motif"/>
    <property type="match status" value="1"/>
</dbReference>
<accession>A0A1A9Z150</accession>
<keyword evidence="16" id="KW-1185">Reference proteome</keyword>
<evidence type="ECO:0000256" key="13">
    <source>
        <dbReference type="ARBA" id="ARBA00046046"/>
    </source>
</evidence>
<evidence type="ECO:0000256" key="12">
    <source>
        <dbReference type="ARBA" id="ARBA00032406"/>
    </source>
</evidence>
<feature type="domain" description="Lipoyl-binding" evidence="14">
    <location>
        <begin position="38"/>
        <end position="113"/>
    </location>
</feature>
<reference evidence="15" key="2">
    <citation type="submission" date="2020-05" db="UniProtKB">
        <authorList>
            <consortium name="EnsemblMetazoa"/>
        </authorList>
    </citation>
    <scope>IDENTIFICATION</scope>
    <source>
        <strain evidence="15">IAEA</strain>
    </source>
</reference>
<dbReference type="AlphaFoldDB" id="A0A1A9Z150"/>